<accession>J7LGG6</accession>
<name>J7LGG6_NOCAA</name>
<dbReference type="Proteomes" id="UP000003779">
    <property type="component" value="Chromosome"/>
</dbReference>
<evidence type="ECO:0000313" key="2">
    <source>
        <dbReference type="EMBL" id="AFR09687.1"/>
    </source>
</evidence>
<dbReference type="PATRIC" id="fig|1205910.3.peg.4104"/>
<dbReference type="eggNOG" id="COG0707">
    <property type="taxonomic scope" value="Bacteria"/>
</dbReference>
<proteinExistence type="predicted"/>
<sequence length="409" mass="44931">MREWMHTPIGVEPERWTTWSDCRRVLAVAHTVADAQRLMDPLAVLAADHRVQVVFTIAPHSVFGAGVEEWLNSMGAVVAPWEQAVRSRFDLALATSVSRELDRVLAPVVLFAHGVGFNKLVPVPGPGQDGPERQPYGLARDGLVRDGRLIATRLVLAHTRERTRLERVCPEAVPGARVVGDAAVDRILESLNRREEHRRRLGVGSEERLVVATSTWGPSSLLGAGREHLDRLVREARTRRCRVALLIHPNVWAAHGTWQVLSWLRPWSEAGLIVVPVTAEWTGVLAAADAVLGDHGSTSLYATLLGRPMLLAPHGEGDIDPASPMGRALRTLPRATTDGSTLDRLLRELSLWERSTLRSLATEVCSHPGRFAQRIRAVLYELLDMPEPQGAAAARPSPPLSFDLPGRNL</sequence>
<organism evidence="2 3">
    <name type="scientific">Nocardiopsis alba (strain ATCC BAA-2165 / BE74)</name>
    <dbReference type="NCBI Taxonomy" id="1205910"/>
    <lineage>
        <taxon>Bacteria</taxon>
        <taxon>Bacillati</taxon>
        <taxon>Actinomycetota</taxon>
        <taxon>Actinomycetes</taxon>
        <taxon>Streptosporangiales</taxon>
        <taxon>Nocardiopsidaceae</taxon>
        <taxon>Nocardiopsis</taxon>
    </lineage>
</organism>
<reference evidence="3" key="2">
    <citation type="submission" date="2012-08" db="EMBL/GenBank/DDBJ databases">
        <title>Whole-genome sequence of Nocardiopsis alba strain ATCC BAA-2165 associated with honeybees.</title>
        <authorList>
            <person name="Qiao J."/>
            <person name="Chen L."/>
            <person name="Li Y."/>
            <person name="Wang J."/>
            <person name="Zhang W."/>
            <person name="Chen S."/>
        </authorList>
    </citation>
    <scope>NUCLEOTIDE SEQUENCE [LARGE SCALE GENOMIC DNA]</scope>
    <source>
        <strain evidence="3">ATCC BAA-2165 / BE74</strain>
    </source>
</reference>
<dbReference type="AlphaFoldDB" id="J7LGG6"/>
<evidence type="ECO:0000256" key="1">
    <source>
        <dbReference type="SAM" id="MobiDB-lite"/>
    </source>
</evidence>
<dbReference type="KEGG" id="nal:B005_4334"/>
<dbReference type="EMBL" id="CP003788">
    <property type="protein sequence ID" value="AFR09687.1"/>
    <property type="molecule type" value="Genomic_DNA"/>
</dbReference>
<feature type="region of interest" description="Disordered" evidence="1">
    <location>
        <begin position="388"/>
        <end position="409"/>
    </location>
</feature>
<dbReference type="SUPFAM" id="SSF53756">
    <property type="entry name" value="UDP-Glycosyltransferase/glycogen phosphorylase"/>
    <property type="match status" value="1"/>
</dbReference>
<dbReference type="STRING" id="1205910.B005_4334"/>
<protein>
    <submittedName>
        <fullName evidence="2">Uncharacterized protein</fullName>
    </submittedName>
</protein>
<reference evidence="2 3" key="1">
    <citation type="journal article" date="2012" name="J. Bacteriol.">
        <title>Whole-Genome Sequence of Nocardiopsis alba Strain ATCC BAA-2165, Associated with Honeybees.</title>
        <authorList>
            <person name="Qiao J."/>
            <person name="Chen L."/>
            <person name="Li Y."/>
            <person name="Wang J."/>
            <person name="Zhang W."/>
            <person name="Chen S."/>
        </authorList>
    </citation>
    <scope>NUCLEOTIDE SEQUENCE [LARGE SCALE GENOMIC DNA]</scope>
    <source>
        <strain evidence="3">ATCC BAA-2165 / BE74</strain>
    </source>
</reference>
<evidence type="ECO:0000313" key="3">
    <source>
        <dbReference type="Proteomes" id="UP000003779"/>
    </source>
</evidence>
<gene>
    <name evidence="2" type="ordered locus">B005_4334</name>
</gene>
<dbReference type="HOGENOM" id="CLU_033988_0_0_11"/>